<protein>
    <submittedName>
        <fullName evidence="10">SusC/RagA family TonB-linked outer membrane protein</fullName>
    </submittedName>
</protein>
<keyword evidence="8" id="KW-0732">Signal</keyword>
<evidence type="ECO:0000256" key="8">
    <source>
        <dbReference type="SAM" id="SignalP"/>
    </source>
</evidence>
<dbReference type="EMBL" id="AP025293">
    <property type="protein sequence ID" value="BDD00620.1"/>
    <property type="molecule type" value="Genomic_DNA"/>
</dbReference>
<comment type="similarity">
    <text evidence="7">Belongs to the TonB-dependent receptor family.</text>
</comment>
<evidence type="ECO:0000256" key="4">
    <source>
        <dbReference type="ARBA" id="ARBA00022692"/>
    </source>
</evidence>
<keyword evidence="11" id="KW-1185">Reference proteome</keyword>
<evidence type="ECO:0000256" key="7">
    <source>
        <dbReference type="PROSITE-ProRule" id="PRU01360"/>
    </source>
</evidence>
<feature type="chain" id="PRO_5046181571" evidence="8">
    <location>
        <begin position="27"/>
        <end position="1020"/>
    </location>
</feature>
<dbReference type="Gene3D" id="2.170.130.10">
    <property type="entry name" value="TonB-dependent receptor, plug domain"/>
    <property type="match status" value="1"/>
</dbReference>
<dbReference type="PROSITE" id="PS52016">
    <property type="entry name" value="TONB_DEPENDENT_REC_3"/>
    <property type="match status" value="1"/>
</dbReference>
<keyword evidence="6 7" id="KW-0998">Cell outer membrane</keyword>
<dbReference type="InterPro" id="IPR037066">
    <property type="entry name" value="Plug_dom_sf"/>
</dbReference>
<sequence length="1020" mass="111720">MTKYYQKKYLTMLVLLLSMMAHSAWAQTIKGEITDTNKNPLIGASVVEKGTTNGSITDFNGQFNLNLSDGANSVLVISFVGYIDQEIKVGNQSNFNVILQEDIAELEELVVIGYGTQKKKNISGAIAAVDAKALEGRPVADFANALQGQIAGLQVVGESGQPGEETTIRVRGTGTINGGSNPLIVIDNVIMTNGQGISSINPADIESVNVLKDASAAAIYGARAANGVIIVTTKRGKASDAPTVGFNFFAGVQSASKKLDMLNSEQYRDVMNAARDNAGMPRIPNLDKPLQHDTDWQDAVLRPAAINNYEVTFSGGNAKTRYFGSVNHYDEGGIIMNSGFKRTSARLNTDTQLGRLKIGTSMFYSQNNRDNQFATGTGDAGDLGALRWALASSPNVEIYNPNNLGGFNGHQIADGDREILNPVAAQTLVEDIKQINRFLANAFAEIEIIEGLTYRLNAGADISNTHDRMWAPEFDQGNGVMPPGLPFGAQLDEQRSNYQALLLENTLNFKRKIGKHDFGLLAGHSVQNTASAFQSISVIGGNLSPEYPVIDGSPNINGIPKGNIFETRTISYLGRAIYDYDSKYLATVNFRRDGSSMFTKGNMFDNFFSASAGWNISNEDFFNVQEINELKLRGSWGFLGNDQIDANATRSVVNNNPRYVFNGGELAQGVAPSPQIGNPNLVWEKQEQMNVGVDLLAFNNKLSFTADYFVKTSRDLLLSYSLPEATGFGNMFLNAAAVQNRGWEFATNYNTKVGAVNLNIGGNITFLKNEVLELIDGLEAIERDRSSHFTFRNRIEPGQSLFAIYGFKHDGIYQSQDEIDAGPTPMEGQPTKPGDVRYVDVNGDGKITDEDRTFIGDGNQDIMYGFNFGGNYKNLDFGLQFQGVYGNEVFNESSYEYSGYVRSFNMTTDVLDAWTPTNPSNTRHRHIPATEANNKVASSYWVEDASYIRLKNVQIGYTFNDHQLDKISWLKGLRVYVSAQNLFTISDYSGYDPAVVFGAVSSQLLYPTPRSFVGGVNIKF</sequence>
<evidence type="ECO:0000259" key="9">
    <source>
        <dbReference type="Pfam" id="PF07715"/>
    </source>
</evidence>
<feature type="domain" description="TonB-dependent receptor plug" evidence="9">
    <location>
        <begin position="119"/>
        <end position="228"/>
    </location>
</feature>
<keyword evidence="2 7" id="KW-0813">Transport</keyword>
<dbReference type="Proteomes" id="UP001354989">
    <property type="component" value="Plasmid pPP1"/>
</dbReference>
<comment type="subcellular location">
    <subcellularLocation>
        <location evidence="1 7">Cell outer membrane</location>
        <topology evidence="1 7">Multi-pass membrane protein</topology>
    </subcellularLocation>
</comment>
<dbReference type="RefSeq" id="WP_338398451.1">
    <property type="nucleotide sequence ID" value="NZ_AP025293.1"/>
</dbReference>
<dbReference type="Gene3D" id="2.60.40.1120">
    <property type="entry name" value="Carboxypeptidase-like, regulatory domain"/>
    <property type="match status" value="1"/>
</dbReference>
<dbReference type="NCBIfam" id="TIGR04056">
    <property type="entry name" value="OMP_RagA_SusC"/>
    <property type="match status" value="1"/>
</dbReference>
<dbReference type="Pfam" id="PF07715">
    <property type="entry name" value="Plug"/>
    <property type="match status" value="1"/>
</dbReference>
<organism evidence="10 11">
    <name type="scientific">Persicobacter psychrovividus</name>
    <dbReference type="NCBI Taxonomy" id="387638"/>
    <lineage>
        <taxon>Bacteria</taxon>
        <taxon>Pseudomonadati</taxon>
        <taxon>Bacteroidota</taxon>
        <taxon>Cytophagia</taxon>
        <taxon>Cytophagales</taxon>
        <taxon>Persicobacteraceae</taxon>
        <taxon>Persicobacter</taxon>
    </lineage>
</organism>
<accession>A0ABM7VIL1</accession>
<evidence type="ECO:0000256" key="2">
    <source>
        <dbReference type="ARBA" id="ARBA00022448"/>
    </source>
</evidence>
<dbReference type="InterPro" id="IPR023996">
    <property type="entry name" value="TonB-dep_OMP_SusC/RagA"/>
</dbReference>
<evidence type="ECO:0000313" key="10">
    <source>
        <dbReference type="EMBL" id="BDD00620.1"/>
    </source>
</evidence>
<dbReference type="Gene3D" id="2.40.170.20">
    <property type="entry name" value="TonB-dependent receptor, beta-barrel domain"/>
    <property type="match status" value="1"/>
</dbReference>
<dbReference type="InterPro" id="IPR036942">
    <property type="entry name" value="Beta-barrel_TonB_sf"/>
</dbReference>
<evidence type="ECO:0000313" key="11">
    <source>
        <dbReference type="Proteomes" id="UP001354989"/>
    </source>
</evidence>
<feature type="signal peptide" evidence="8">
    <location>
        <begin position="1"/>
        <end position="26"/>
    </location>
</feature>
<evidence type="ECO:0000256" key="5">
    <source>
        <dbReference type="ARBA" id="ARBA00023136"/>
    </source>
</evidence>
<dbReference type="InterPro" id="IPR008969">
    <property type="entry name" value="CarboxyPept-like_regulatory"/>
</dbReference>
<keyword evidence="10" id="KW-0614">Plasmid</keyword>
<reference evidence="10 11" key="1">
    <citation type="submission" date="2021-12" db="EMBL/GenBank/DDBJ databases">
        <title>Genome sequencing of bacteria with rrn-lacking chromosome and rrn-plasmid.</title>
        <authorList>
            <person name="Anda M."/>
            <person name="Iwasaki W."/>
        </authorList>
    </citation>
    <scope>NUCLEOTIDE SEQUENCE [LARGE SCALE GENOMIC DNA]</scope>
    <source>
        <strain evidence="10 11">NBRC 101262</strain>
        <plasmid evidence="10 11">pPP1</plasmid>
    </source>
</reference>
<keyword evidence="4 7" id="KW-0812">Transmembrane</keyword>
<dbReference type="Pfam" id="PF13715">
    <property type="entry name" value="CarbopepD_reg_2"/>
    <property type="match status" value="1"/>
</dbReference>
<evidence type="ECO:0000256" key="6">
    <source>
        <dbReference type="ARBA" id="ARBA00023237"/>
    </source>
</evidence>
<evidence type="ECO:0000256" key="1">
    <source>
        <dbReference type="ARBA" id="ARBA00004571"/>
    </source>
</evidence>
<gene>
    <name evidence="10" type="ORF">PEPS_29000</name>
</gene>
<evidence type="ECO:0000256" key="3">
    <source>
        <dbReference type="ARBA" id="ARBA00022452"/>
    </source>
</evidence>
<proteinExistence type="inferred from homology"/>
<keyword evidence="3 7" id="KW-1134">Transmembrane beta strand</keyword>
<dbReference type="SUPFAM" id="SSF56935">
    <property type="entry name" value="Porins"/>
    <property type="match status" value="1"/>
</dbReference>
<dbReference type="InterPro" id="IPR023997">
    <property type="entry name" value="TonB-dep_OMP_SusC/RagA_CS"/>
</dbReference>
<dbReference type="NCBIfam" id="TIGR04057">
    <property type="entry name" value="SusC_RagA_signa"/>
    <property type="match status" value="1"/>
</dbReference>
<geneLocation type="plasmid" evidence="10 11">
    <name>pPP1</name>
</geneLocation>
<dbReference type="InterPro" id="IPR012910">
    <property type="entry name" value="Plug_dom"/>
</dbReference>
<dbReference type="SUPFAM" id="SSF49464">
    <property type="entry name" value="Carboxypeptidase regulatory domain-like"/>
    <property type="match status" value="1"/>
</dbReference>
<name>A0ABM7VIL1_9BACT</name>
<dbReference type="InterPro" id="IPR039426">
    <property type="entry name" value="TonB-dep_rcpt-like"/>
</dbReference>
<keyword evidence="5 7" id="KW-0472">Membrane</keyword>